<sequence>MWLLAAFIGIPLIEIGLFIQVGGLLGLWPTLLIVVLTAILGTSMVRTQGLAALANIQTSINRLDNPAEPLAHGAMILVSGVLLLTPGFFTDALGFALLVPGIRVRVFAFLRSRVNIQHATMNTAGQAAQRNPSGPDVIDGEFREVDPDSIPPRRTDRPSRWTRDDR</sequence>
<dbReference type="PANTHER" id="PTHR35335:SF1">
    <property type="entry name" value="UPF0716 PROTEIN FXSA"/>
    <property type="match status" value="1"/>
</dbReference>
<reference evidence="3 4" key="1">
    <citation type="submission" date="2019-03" db="EMBL/GenBank/DDBJ databases">
        <title>Rhodobacteraceae bacterium SM1902, a new member of the family Rhodobacteraceae isolated from Yantai.</title>
        <authorList>
            <person name="Sun Y."/>
        </authorList>
    </citation>
    <scope>NUCLEOTIDE SEQUENCE [LARGE SCALE GENOMIC DNA]</scope>
    <source>
        <strain evidence="3 4">SM1902</strain>
    </source>
</reference>
<evidence type="ECO:0000313" key="3">
    <source>
        <dbReference type="EMBL" id="TDL89304.1"/>
    </source>
</evidence>
<organism evidence="3 4">
    <name type="scientific">Meridianimarinicoccus aquatilis</name>
    <dbReference type="NCBI Taxonomy" id="2552766"/>
    <lineage>
        <taxon>Bacteria</taxon>
        <taxon>Pseudomonadati</taxon>
        <taxon>Pseudomonadota</taxon>
        <taxon>Alphaproteobacteria</taxon>
        <taxon>Rhodobacterales</taxon>
        <taxon>Paracoccaceae</taxon>
        <taxon>Meridianimarinicoccus</taxon>
    </lineage>
</organism>
<name>A0A4R6AZS9_9RHOB</name>
<dbReference type="OrthoDB" id="9792788at2"/>
<feature type="compositionally biased region" description="Basic and acidic residues" evidence="1">
    <location>
        <begin position="140"/>
        <end position="166"/>
    </location>
</feature>
<keyword evidence="2" id="KW-1133">Transmembrane helix</keyword>
<feature type="transmembrane region" description="Helical" evidence="2">
    <location>
        <begin position="74"/>
        <end position="99"/>
    </location>
</feature>
<gene>
    <name evidence="3" type="ORF">E2L05_06540</name>
</gene>
<feature type="region of interest" description="Disordered" evidence="1">
    <location>
        <begin position="123"/>
        <end position="166"/>
    </location>
</feature>
<keyword evidence="4" id="KW-1185">Reference proteome</keyword>
<dbReference type="NCBIfam" id="NF008528">
    <property type="entry name" value="PRK11463.1-2"/>
    <property type="match status" value="1"/>
</dbReference>
<evidence type="ECO:0000313" key="4">
    <source>
        <dbReference type="Proteomes" id="UP000294562"/>
    </source>
</evidence>
<dbReference type="Pfam" id="PF04186">
    <property type="entry name" value="FxsA"/>
    <property type="match status" value="1"/>
</dbReference>
<feature type="transmembrane region" description="Helical" evidence="2">
    <location>
        <begin position="32"/>
        <end position="54"/>
    </location>
</feature>
<keyword evidence="2" id="KW-0812">Transmembrane</keyword>
<dbReference type="GO" id="GO:0016020">
    <property type="term" value="C:membrane"/>
    <property type="evidence" value="ECO:0007669"/>
    <property type="project" value="InterPro"/>
</dbReference>
<proteinExistence type="predicted"/>
<protein>
    <submittedName>
        <fullName evidence="3">FxsA family protein</fullName>
    </submittedName>
</protein>
<evidence type="ECO:0000256" key="2">
    <source>
        <dbReference type="SAM" id="Phobius"/>
    </source>
</evidence>
<feature type="transmembrane region" description="Helical" evidence="2">
    <location>
        <begin position="6"/>
        <end position="25"/>
    </location>
</feature>
<dbReference type="Proteomes" id="UP000294562">
    <property type="component" value="Unassembled WGS sequence"/>
</dbReference>
<dbReference type="EMBL" id="SMZO01000011">
    <property type="protein sequence ID" value="TDL89304.1"/>
    <property type="molecule type" value="Genomic_DNA"/>
</dbReference>
<dbReference type="PANTHER" id="PTHR35335">
    <property type="entry name" value="UPF0716 PROTEIN FXSA"/>
    <property type="match status" value="1"/>
</dbReference>
<keyword evidence="2" id="KW-0472">Membrane</keyword>
<feature type="compositionally biased region" description="Polar residues" evidence="1">
    <location>
        <begin position="123"/>
        <end position="132"/>
    </location>
</feature>
<dbReference type="RefSeq" id="WP_133342102.1">
    <property type="nucleotide sequence ID" value="NZ_SMZO01000011.1"/>
</dbReference>
<accession>A0A4R6AZS9</accession>
<evidence type="ECO:0000256" key="1">
    <source>
        <dbReference type="SAM" id="MobiDB-lite"/>
    </source>
</evidence>
<dbReference type="AlphaFoldDB" id="A0A4R6AZS9"/>
<comment type="caution">
    <text evidence="3">The sequence shown here is derived from an EMBL/GenBank/DDBJ whole genome shotgun (WGS) entry which is preliminary data.</text>
</comment>
<dbReference type="InterPro" id="IPR007313">
    <property type="entry name" value="FxsA"/>
</dbReference>